<keyword evidence="2" id="KW-0132">Cell division</keyword>
<name>A0A7T1F4B7_ATRLM</name>
<evidence type="ECO:0000256" key="3">
    <source>
        <dbReference type="ARBA" id="ARBA00022829"/>
    </source>
</evidence>
<dbReference type="AlphaFoldDB" id="A0A7T1F4B7"/>
<evidence type="ECO:0000313" key="6">
    <source>
        <dbReference type="Proteomes" id="UP000594463"/>
    </source>
</evidence>
<proteinExistence type="predicted"/>
<accession>A0A7T1F4B7</accession>
<reference evidence="5 6" key="1">
    <citation type="journal article" date="2021" name="Nat. Commun.">
        <title>Isolation of a member of the candidate phylum Atribacteria reveals a unique cell membrane structure.</title>
        <authorList>
            <person name="Taiki K."/>
            <person name="Nobu M.K."/>
            <person name="Kusada H."/>
            <person name="Meng X.-Y."/>
            <person name="Hosoki N."/>
            <person name="Uematsu K."/>
            <person name="Yoshioka H."/>
            <person name="Kamagata Y."/>
            <person name="Tamaki H."/>
        </authorList>
    </citation>
    <scope>NUCLEOTIDE SEQUENCE [LARGE SCALE GENOMIC DNA]</scope>
    <source>
        <strain evidence="5 6">RT761</strain>
    </source>
</reference>
<keyword evidence="6" id="KW-1185">Reference proteome</keyword>
<dbReference type="NCBIfam" id="TIGR00281">
    <property type="entry name" value="SMC-Scp complex subunit ScpB"/>
    <property type="match status" value="1"/>
</dbReference>
<dbReference type="InterPro" id="IPR005234">
    <property type="entry name" value="ScpB_csome_segregation"/>
</dbReference>
<dbReference type="KEGG" id="alam:RT761_02531"/>
<keyword evidence="4" id="KW-0131">Cell cycle</keyword>
<sequence length="182" mass="20677">MSDDILLKGLIEAFLFSSPQPVPIEELMRVTQADRERVEKEILNLAEDYRLRQSAIFLRRVAGQWQMAVRPEYGSHLKDYAQITVKKGISRAALEVLAIVSLEQPVTKTQIDIKRGVDSGAAISVLLERGLIIIAGQVDRPGKPFLYQLTEKFYEVFGLEDQEALQRIQQIITSQELTHEIE</sequence>
<evidence type="ECO:0000256" key="1">
    <source>
        <dbReference type="ARBA" id="ARBA00022490"/>
    </source>
</evidence>
<evidence type="ECO:0000313" key="5">
    <source>
        <dbReference type="EMBL" id="QPM69301.1"/>
    </source>
</evidence>
<keyword evidence="3" id="KW-0159">Chromosome partition</keyword>
<dbReference type="SUPFAM" id="SSF46785">
    <property type="entry name" value="Winged helix' DNA-binding domain"/>
    <property type="match status" value="2"/>
</dbReference>
<dbReference type="PANTHER" id="PTHR34298">
    <property type="entry name" value="SEGREGATION AND CONDENSATION PROTEIN B"/>
    <property type="match status" value="1"/>
</dbReference>
<evidence type="ECO:0000256" key="4">
    <source>
        <dbReference type="ARBA" id="ARBA00023306"/>
    </source>
</evidence>
<dbReference type="RefSeq" id="WP_218111778.1">
    <property type="nucleotide sequence ID" value="NZ_CP065383.1"/>
</dbReference>
<evidence type="ECO:0000256" key="2">
    <source>
        <dbReference type="ARBA" id="ARBA00022618"/>
    </source>
</evidence>
<dbReference type="GO" id="GO:0051304">
    <property type="term" value="P:chromosome separation"/>
    <property type="evidence" value="ECO:0007669"/>
    <property type="project" value="InterPro"/>
</dbReference>
<dbReference type="GO" id="GO:0051301">
    <property type="term" value="P:cell division"/>
    <property type="evidence" value="ECO:0007669"/>
    <property type="project" value="UniProtKB-KW"/>
</dbReference>
<dbReference type="Proteomes" id="UP000594463">
    <property type="component" value="Chromosome"/>
</dbReference>
<gene>
    <name evidence="5" type="primary">scpB</name>
    <name evidence="5" type="ORF">RT761_02531</name>
</gene>
<dbReference type="InterPro" id="IPR036388">
    <property type="entry name" value="WH-like_DNA-bd_sf"/>
</dbReference>
<dbReference type="Pfam" id="PF04079">
    <property type="entry name" value="SMC_ScpB"/>
    <property type="match status" value="1"/>
</dbReference>
<dbReference type="EMBL" id="CP065383">
    <property type="protein sequence ID" value="QPM69301.1"/>
    <property type="molecule type" value="Genomic_DNA"/>
</dbReference>
<organism evidence="5 6">
    <name type="scientific">Atribacter laminatus</name>
    <dbReference type="NCBI Taxonomy" id="2847778"/>
    <lineage>
        <taxon>Bacteria</taxon>
        <taxon>Pseudomonadati</taxon>
        <taxon>Atribacterota</taxon>
        <taxon>Atribacteria</taxon>
        <taxon>Atribacterales</taxon>
        <taxon>Atribacteraceae</taxon>
        <taxon>Atribacter</taxon>
    </lineage>
</organism>
<keyword evidence="1" id="KW-0963">Cytoplasm</keyword>
<dbReference type="PIRSF" id="PIRSF019345">
    <property type="entry name" value="ScpB"/>
    <property type="match status" value="1"/>
</dbReference>
<protein>
    <submittedName>
        <fullName evidence="5">Segregation and condensation protein B</fullName>
    </submittedName>
</protein>
<dbReference type="Gene3D" id="1.10.10.10">
    <property type="entry name" value="Winged helix-like DNA-binding domain superfamily/Winged helix DNA-binding domain"/>
    <property type="match status" value="2"/>
</dbReference>
<dbReference type="PANTHER" id="PTHR34298:SF2">
    <property type="entry name" value="SEGREGATION AND CONDENSATION PROTEIN B"/>
    <property type="match status" value="1"/>
</dbReference>
<dbReference type="InterPro" id="IPR036390">
    <property type="entry name" value="WH_DNA-bd_sf"/>
</dbReference>